<keyword evidence="3" id="KW-1185">Reference proteome</keyword>
<dbReference type="RefSeq" id="XP_070904821.1">
    <property type="nucleotide sequence ID" value="XM_071044082.1"/>
</dbReference>
<evidence type="ECO:0000313" key="2">
    <source>
        <dbReference type="EMBL" id="KAL2860130.1"/>
    </source>
</evidence>
<name>A0ABR4L6P3_9EURO</name>
<reference evidence="2 3" key="1">
    <citation type="submission" date="2024-07" db="EMBL/GenBank/DDBJ databases">
        <title>Section-level genome sequencing and comparative genomics of Aspergillus sections Usti and Cavernicolus.</title>
        <authorList>
            <consortium name="Lawrence Berkeley National Laboratory"/>
            <person name="Nybo J.L."/>
            <person name="Vesth T.C."/>
            <person name="Theobald S."/>
            <person name="Frisvad J.C."/>
            <person name="Larsen T.O."/>
            <person name="Kjaerboelling I."/>
            <person name="Rothschild-Mancinelli K."/>
            <person name="Lyhne E.K."/>
            <person name="Kogle M.E."/>
            <person name="Barry K."/>
            <person name="Clum A."/>
            <person name="Na H."/>
            <person name="Ledsgaard L."/>
            <person name="Lin J."/>
            <person name="Lipzen A."/>
            <person name="Kuo A."/>
            <person name="Riley R."/>
            <person name="Mondo S."/>
            <person name="LaButti K."/>
            <person name="Haridas S."/>
            <person name="Pangalinan J."/>
            <person name="Salamov A.A."/>
            <person name="Simmons B.A."/>
            <person name="Magnuson J.K."/>
            <person name="Chen J."/>
            <person name="Drula E."/>
            <person name="Henrissat B."/>
            <person name="Wiebenga A."/>
            <person name="Lubbers R.J."/>
            <person name="Gomes A.C."/>
            <person name="Macurrencykelacurrency M.R."/>
            <person name="Stajich J."/>
            <person name="Grigoriev I.V."/>
            <person name="Mortensen U.H."/>
            <person name="De vries R.P."/>
            <person name="Baker S.E."/>
            <person name="Andersen M.R."/>
        </authorList>
    </citation>
    <scope>NUCLEOTIDE SEQUENCE [LARGE SCALE GENOMIC DNA]</scope>
    <source>
        <strain evidence="2 3">CBS 756.74</strain>
    </source>
</reference>
<comment type="caution">
    <text evidence="2">The sequence shown here is derived from an EMBL/GenBank/DDBJ whole genome shotgun (WGS) entry which is preliminary data.</text>
</comment>
<gene>
    <name evidence="2" type="ORF">BJX68DRAFT_261100</name>
</gene>
<dbReference type="InterPro" id="IPR006461">
    <property type="entry name" value="PLAC_motif_containing"/>
</dbReference>
<feature type="transmembrane region" description="Helical" evidence="1">
    <location>
        <begin position="90"/>
        <end position="112"/>
    </location>
</feature>
<protein>
    <recommendedName>
        <fullName evidence="4">PLAC8 family-domain-containing protein</fullName>
    </recommendedName>
</protein>
<proteinExistence type="predicted"/>
<evidence type="ECO:0000256" key="1">
    <source>
        <dbReference type="SAM" id="Phobius"/>
    </source>
</evidence>
<dbReference type="PANTHER" id="PTHR15907">
    <property type="entry name" value="DUF614 FAMILY PROTEIN-RELATED"/>
    <property type="match status" value="1"/>
</dbReference>
<dbReference type="EMBL" id="JBFXLR010000002">
    <property type="protein sequence ID" value="KAL2860130.1"/>
    <property type="molecule type" value="Genomic_DNA"/>
</dbReference>
<keyword evidence="1" id="KW-0472">Membrane</keyword>
<keyword evidence="1" id="KW-0812">Transmembrane</keyword>
<evidence type="ECO:0008006" key="4">
    <source>
        <dbReference type="Google" id="ProtNLM"/>
    </source>
</evidence>
<accession>A0ABR4L6P3</accession>
<sequence length="172" mass="19015">MLIQALCTLQHSVAAIKLAPGLSPSSWFGKHMDRLRPKDLESDQKMSNEWTHGFCALPPCSLVCESCLCPCLVFGRTHERSKGNLEPQSVNLACLCYTVGCITGFFPLILCIERRRIRKQYNIQGGVCGDCWGSACCVGNVLIQSELETIARTRTAPPQAYQTVEGMRYAAQ</sequence>
<evidence type="ECO:0000313" key="3">
    <source>
        <dbReference type="Proteomes" id="UP001610444"/>
    </source>
</evidence>
<keyword evidence="1" id="KW-1133">Transmembrane helix</keyword>
<dbReference type="Proteomes" id="UP001610444">
    <property type="component" value="Unassembled WGS sequence"/>
</dbReference>
<dbReference type="Pfam" id="PF04749">
    <property type="entry name" value="PLAC8"/>
    <property type="match status" value="1"/>
</dbReference>
<organism evidence="2 3">
    <name type="scientific">Aspergillus pseudodeflectus</name>
    <dbReference type="NCBI Taxonomy" id="176178"/>
    <lineage>
        <taxon>Eukaryota</taxon>
        <taxon>Fungi</taxon>
        <taxon>Dikarya</taxon>
        <taxon>Ascomycota</taxon>
        <taxon>Pezizomycotina</taxon>
        <taxon>Eurotiomycetes</taxon>
        <taxon>Eurotiomycetidae</taxon>
        <taxon>Eurotiales</taxon>
        <taxon>Aspergillaceae</taxon>
        <taxon>Aspergillus</taxon>
        <taxon>Aspergillus subgen. Nidulantes</taxon>
    </lineage>
</organism>
<dbReference type="GeneID" id="98159246"/>
<dbReference type="NCBIfam" id="TIGR01571">
    <property type="entry name" value="A_thal_Cys_rich"/>
    <property type="match status" value="1"/>
</dbReference>